<comment type="caution">
    <text evidence="2">The sequence shown here is derived from an EMBL/GenBank/DDBJ whole genome shotgun (WGS) entry which is preliminary data.</text>
</comment>
<dbReference type="Proteomes" id="UP000324222">
    <property type="component" value="Unassembled WGS sequence"/>
</dbReference>
<dbReference type="AlphaFoldDB" id="A0A5B7DDQ5"/>
<proteinExistence type="predicted"/>
<sequence length="101" mass="10849">MAASHRKLACLRGADSLTVPQVEESGHLGQSEVMDSSSPPAGKPLPRVRMPNLHLDCGQDSNPCASRPLGLQSTHGSTVPRRFHLVPDEFNKVVLGNNLKT</sequence>
<accession>A0A5B7DDQ5</accession>
<gene>
    <name evidence="2" type="ORF">E2C01_012136</name>
</gene>
<evidence type="ECO:0000313" key="3">
    <source>
        <dbReference type="Proteomes" id="UP000324222"/>
    </source>
</evidence>
<evidence type="ECO:0000256" key="1">
    <source>
        <dbReference type="SAM" id="MobiDB-lite"/>
    </source>
</evidence>
<protein>
    <submittedName>
        <fullName evidence="2">Uncharacterized protein</fullName>
    </submittedName>
</protein>
<feature type="region of interest" description="Disordered" evidence="1">
    <location>
        <begin position="13"/>
        <end position="49"/>
    </location>
</feature>
<organism evidence="2 3">
    <name type="scientific">Portunus trituberculatus</name>
    <name type="common">Swimming crab</name>
    <name type="synonym">Neptunus trituberculatus</name>
    <dbReference type="NCBI Taxonomy" id="210409"/>
    <lineage>
        <taxon>Eukaryota</taxon>
        <taxon>Metazoa</taxon>
        <taxon>Ecdysozoa</taxon>
        <taxon>Arthropoda</taxon>
        <taxon>Crustacea</taxon>
        <taxon>Multicrustacea</taxon>
        <taxon>Malacostraca</taxon>
        <taxon>Eumalacostraca</taxon>
        <taxon>Eucarida</taxon>
        <taxon>Decapoda</taxon>
        <taxon>Pleocyemata</taxon>
        <taxon>Brachyura</taxon>
        <taxon>Eubrachyura</taxon>
        <taxon>Portunoidea</taxon>
        <taxon>Portunidae</taxon>
        <taxon>Portuninae</taxon>
        <taxon>Portunus</taxon>
    </lineage>
</organism>
<name>A0A5B7DDQ5_PORTR</name>
<keyword evidence="3" id="KW-1185">Reference proteome</keyword>
<reference evidence="2 3" key="1">
    <citation type="submission" date="2019-05" db="EMBL/GenBank/DDBJ databases">
        <title>Another draft genome of Portunus trituberculatus and its Hox gene families provides insights of decapod evolution.</title>
        <authorList>
            <person name="Jeong J.-H."/>
            <person name="Song I."/>
            <person name="Kim S."/>
            <person name="Choi T."/>
            <person name="Kim D."/>
            <person name="Ryu S."/>
            <person name="Kim W."/>
        </authorList>
    </citation>
    <scope>NUCLEOTIDE SEQUENCE [LARGE SCALE GENOMIC DNA]</scope>
    <source>
        <tissue evidence="2">Muscle</tissue>
    </source>
</reference>
<evidence type="ECO:0000313" key="2">
    <source>
        <dbReference type="EMBL" id="MPC19226.1"/>
    </source>
</evidence>
<dbReference type="EMBL" id="VSRR010000751">
    <property type="protein sequence ID" value="MPC19226.1"/>
    <property type="molecule type" value="Genomic_DNA"/>
</dbReference>